<dbReference type="GO" id="GO:0005802">
    <property type="term" value="C:trans-Golgi network"/>
    <property type="evidence" value="ECO:0007669"/>
    <property type="project" value="TreeGrafter"/>
</dbReference>
<proteinExistence type="predicted"/>
<dbReference type="GO" id="GO:0042147">
    <property type="term" value="P:retrograde transport, endosome to Golgi"/>
    <property type="evidence" value="ECO:0007669"/>
    <property type="project" value="TreeGrafter"/>
</dbReference>
<dbReference type="InterPro" id="IPR001849">
    <property type="entry name" value="PH_domain"/>
</dbReference>
<evidence type="ECO:0000313" key="3">
    <source>
        <dbReference type="Proteomes" id="UP000504606"/>
    </source>
</evidence>
<dbReference type="GO" id="GO:0055037">
    <property type="term" value="C:recycling endosome"/>
    <property type="evidence" value="ECO:0007669"/>
    <property type="project" value="TreeGrafter"/>
</dbReference>
<feature type="domain" description="PH" evidence="2">
    <location>
        <begin position="11"/>
        <end position="104"/>
    </location>
</feature>
<evidence type="ECO:0000313" key="4">
    <source>
        <dbReference type="RefSeq" id="XP_052130454.1"/>
    </source>
</evidence>
<dbReference type="SUPFAM" id="SSF50729">
    <property type="entry name" value="PH domain-like"/>
    <property type="match status" value="1"/>
</dbReference>
<organism evidence="3 4">
    <name type="scientific">Frankliniella occidentalis</name>
    <name type="common">Western flower thrips</name>
    <name type="synonym">Euthrips occidentalis</name>
    <dbReference type="NCBI Taxonomy" id="133901"/>
    <lineage>
        <taxon>Eukaryota</taxon>
        <taxon>Metazoa</taxon>
        <taxon>Ecdysozoa</taxon>
        <taxon>Arthropoda</taxon>
        <taxon>Hexapoda</taxon>
        <taxon>Insecta</taxon>
        <taxon>Pterygota</taxon>
        <taxon>Neoptera</taxon>
        <taxon>Paraneoptera</taxon>
        <taxon>Thysanoptera</taxon>
        <taxon>Terebrantia</taxon>
        <taxon>Thripoidea</taxon>
        <taxon>Thripidae</taxon>
        <taxon>Frankliniella</taxon>
    </lineage>
</organism>
<dbReference type="RefSeq" id="XP_052130454.1">
    <property type="nucleotide sequence ID" value="XM_052274494.1"/>
</dbReference>
<dbReference type="Gene3D" id="2.30.29.30">
    <property type="entry name" value="Pleckstrin-homology domain (PH domain)/Phosphotyrosine-binding domain (PTB)"/>
    <property type="match status" value="1"/>
</dbReference>
<dbReference type="PANTHER" id="PTHR22902">
    <property type="entry name" value="SESQUIPEDALIAN"/>
    <property type="match status" value="1"/>
</dbReference>
<keyword evidence="1" id="KW-0597">Phosphoprotein</keyword>
<accession>A0A9C6XTA0</accession>
<dbReference type="InterPro" id="IPR045188">
    <property type="entry name" value="Boi1/Boi2-like"/>
</dbReference>
<dbReference type="GO" id="GO:0001881">
    <property type="term" value="P:receptor recycling"/>
    <property type="evidence" value="ECO:0007669"/>
    <property type="project" value="TreeGrafter"/>
</dbReference>
<dbReference type="OrthoDB" id="196165at2759"/>
<dbReference type="AlphaFoldDB" id="A0A9C6XTA0"/>
<dbReference type="SMART" id="SM00233">
    <property type="entry name" value="PH"/>
    <property type="match status" value="1"/>
</dbReference>
<sequence length="149" mass="17052">MTQKKFLTTAALTKEGYLMKQTSSFSRWRRRYFKLQGTKLYYAKNNKAVIFDEIDLTDSTVTNLIVRNVAHTFQVISPCRRLALAAETRCLMEEWVSALKTASHRPGTRIGNDFEGGDQHDFLSGQHHWYASSHARPTYCNVCRDALSG</sequence>
<dbReference type="Proteomes" id="UP000504606">
    <property type="component" value="Unplaced"/>
</dbReference>
<evidence type="ECO:0000259" key="2">
    <source>
        <dbReference type="PROSITE" id="PS50003"/>
    </source>
</evidence>
<gene>
    <name evidence="4" type="primary">LOC113206362</name>
</gene>
<name>A0A9C6XTA0_FRAOC</name>
<dbReference type="GeneID" id="113206362"/>
<dbReference type="KEGG" id="foc:113206362"/>
<dbReference type="InterPro" id="IPR011993">
    <property type="entry name" value="PH-like_dom_sf"/>
</dbReference>
<dbReference type="GO" id="GO:0007032">
    <property type="term" value="P:endosome organization"/>
    <property type="evidence" value="ECO:0007669"/>
    <property type="project" value="TreeGrafter"/>
</dbReference>
<keyword evidence="3" id="KW-1185">Reference proteome</keyword>
<dbReference type="PANTHER" id="PTHR22902:SF27">
    <property type="entry name" value="PLECKSTRIN HOMOLOGY DOMAIN-CONTAINING FAMILY A MEMBER 3"/>
    <property type="match status" value="1"/>
</dbReference>
<protein>
    <submittedName>
        <fullName evidence="4">Diacylglycerol kinase eta-like</fullName>
    </submittedName>
</protein>
<dbReference type="Pfam" id="PF00169">
    <property type="entry name" value="PH"/>
    <property type="match status" value="1"/>
</dbReference>
<evidence type="ECO:0000256" key="1">
    <source>
        <dbReference type="ARBA" id="ARBA00022553"/>
    </source>
</evidence>
<dbReference type="PROSITE" id="PS50003">
    <property type="entry name" value="PH_DOMAIN"/>
    <property type="match status" value="1"/>
</dbReference>
<reference evidence="4" key="1">
    <citation type="submission" date="2025-08" db="UniProtKB">
        <authorList>
            <consortium name="RefSeq"/>
        </authorList>
    </citation>
    <scope>IDENTIFICATION</scope>
    <source>
        <tissue evidence="4">Whole organism</tissue>
    </source>
</reference>
<dbReference type="GO" id="GO:0005829">
    <property type="term" value="C:cytosol"/>
    <property type="evidence" value="ECO:0007669"/>
    <property type="project" value="GOC"/>
</dbReference>
<dbReference type="GO" id="GO:0005769">
    <property type="term" value="C:early endosome"/>
    <property type="evidence" value="ECO:0007669"/>
    <property type="project" value="TreeGrafter"/>
</dbReference>